<dbReference type="AlphaFoldDB" id="A0A8H8BV34"/>
<reference evidence="2" key="1">
    <citation type="submission" date="2021-02" db="EMBL/GenBank/DDBJ databases">
        <title>Genome sequence Cadophora malorum strain M34.</title>
        <authorList>
            <person name="Stefanovic E."/>
            <person name="Vu D."/>
            <person name="Scully C."/>
            <person name="Dijksterhuis J."/>
            <person name="Roader J."/>
            <person name="Houbraken J."/>
        </authorList>
    </citation>
    <scope>NUCLEOTIDE SEQUENCE</scope>
    <source>
        <strain evidence="2">M34</strain>
    </source>
</reference>
<evidence type="ECO:0000313" key="2">
    <source>
        <dbReference type="EMBL" id="KAG4425210.1"/>
    </source>
</evidence>
<protein>
    <submittedName>
        <fullName evidence="2">Uncharacterized protein</fullName>
    </submittedName>
</protein>
<dbReference type="OrthoDB" id="3545268at2759"/>
<proteinExistence type="predicted"/>
<name>A0A8H8BV34_9HELO</name>
<accession>A0A8H8BV34</accession>
<feature type="region of interest" description="Disordered" evidence="1">
    <location>
        <begin position="66"/>
        <end position="97"/>
    </location>
</feature>
<feature type="compositionally biased region" description="Polar residues" evidence="1">
    <location>
        <begin position="77"/>
        <end position="97"/>
    </location>
</feature>
<keyword evidence="3" id="KW-1185">Reference proteome</keyword>
<evidence type="ECO:0000256" key="1">
    <source>
        <dbReference type="SAM" id="MobiDB-lite"/>
    </source>
</evidence>
<dbReference type="EMBL" id="JAFJYH010000012">
    <property type="protein sequence ID" value="KAG4425210.1"/>
    <property type="molecule type" value="Genomic_DNA"/>
</dbReference>
<organism evidence="2 3">
    <name type="scientific">Cadophora malorum</name>
    <dbReference type="NCBI Taxonomy" id="108018"/>
    <lineage>
        <taxon>Eukaryota</taxon>
        <taxon>Fungi</taxon>
        <taxon>Dikarya</taxon>
        <taxon>Ascomycota</taxon>
        <taxon>Pezizomycotina</taxon>
        <taxon>Leotiomycetes</taxon>
        <taxon>Helotiales</taxon>
        <taxon>Ploettnerulaceae</taxon>
        <taxon>Cadophora</taxon>
    </lineage>
</organism>
<sequence length="97" mass="11197">MYLQDIYEKGEEWEIEAWRLAREWSEDAVRDMVRRAGLAVGGKDEFVVMDEEELGLQIRWRREGDWRAGSTPLGRPTRNSDLPVQATEASQIASSSR</sequence>
<gene>
    <name evidence="2" type="ORF">IFR04_001577</name>
</gene>
<dbReference type="Proteomes" id="UP000664132">
    <property type="component" value="Unassembled WGS sequence"/>
</dbReference>
<comment type="caution">
    <text evidence="2">The sequence shown here is derived from an EMBL/GenBank/DDBJ whole genome shotgun (WGS) entry which is preliminary data.</text>
</comment>
<evidence type="ECO:0000313" key="3">
    <source>
        <dbReference type="Proteomes" id="UP000664132"/>
    </source>
</evidence>